<protein>
    <recommendedName>
        <fullName evidence="7">Ketol-acid reductoisomerase</fullName>
        <ecNumber evidence="7">1.1.1.86</ecNumber>
    </recommendedName>
</protein>
<accession>A0A518B268</accession>
<dbReference type="PANTHER" id="PTHR21371">
    <property type="entry name" value="KETOL-ACID REDUCTOISOMERASE, MITOCHONDRIAL"/>
    <property type="match status" value="1"/>
</dbReference>
<comment type="pathway">
    <text evidence="2">Amino-acid biosynthesis; L-isoleucine biosynthesis; L-isoleucine from 2-oxobutanoate: step 2/4.</text>
</comment>
<keyword evidence="6 8" id="KW-0100">Branched-chain amino acid biosynthesis</keyword>
<dbReference type="Pfam" id="PF01450">
    <property type="entry name" value="KARI_C"/>
    <property type="match status" value="1"/>
</dbReference>
<dbReference type="GO" id="GO:0016853">
    <property type="term" value="F:isomerase activity"/>
    <property type="evidence" value="ECO:0007669"/>
    <property type="project" value="UniProtKB-KW"/>
</dbReference>
<dbReference type="UniPathway" id="UPA00047">
    <property type="reaction ID" value="UER00056"/>
</dbReference>
<evidence type="ECO:0000256" key="2">
    <source>
        <dbReference type="ARBA" id="ARBA00004885"/>
    </source>
</evidence>
<comment type="caution">
    <text evidence="8">Lacks conserved residue(s) required for the propagation of feature annotation.</text>
</comment>
<feature type="binding site" evidence="8">
    <location>
        <position position="194"/>
    </location>
    <ligand>
        <name>Mg(2+)</name>
        <dbReference type="ChEBI" id="CHEBI:18420"/>
        <label>1</label>
    </ligand>
</feature>
<organism evidence="11 12">
    <name type="scientific">Kolteria novifilia</name>
    <dbReference type="NCBI Taxonomy" id="2527975"/>
    <lineage>
        <taxon>Bacteria</taxon>
        <taxon>Pseudomonadati</taxon>
        <taxon>Planctomycetota</taxon>
        <taxon>Planctomycetia</taxon>
        <taxon>Kolteriales</taxon>
        <taxon>Kolteriaceae</taxon>
        <taxon>Kolteria</taxon>
    </lineage>
</organism>
<dbReference type="InterPro" id="IPR013116">
    <property type="entry name" value="KARI_N"/>
</dbReference>
<evidence type="ECO:0000313" key="12">
    <source>
        <dbReference type="Proteomes" id="UP000317093"/>
    </source>
</evidence>
<keyword evidence="8" id="KW-0460">Magnesium</keyword>
<evidence type="ECO:0000256" key="3">
    <source>
        <dbReference type="ARBA" id="ARBA00010318"/>
    </source>
</evidence>
<dbReference type="GO" id="GO:0004455">
    <property type="term" value="F:ketol-acid reductoisomerase activity"/>
    <property type="evidence" value="ECO:0007669"/>
    <property type="project" value="UniProtKB-UniRule"/>
</dbReference>
<dbReference type="SUPFAM" id="SSF48179">
    <property type="entry name" value="6-phosphogluconate dehydrogenase C-terminal domain-like"/>
    <property type="match status" value="1"/>
</dbReference>
<evidence type="ECO:0000256" key="8">
    <source>
        <dbReference type="PROSITE-ProRule" id="PRU01198"/>
    </source>
</evidence>
<gene>
    <name evidence="11" type="primary">ilvC_1</name>
    <name evidence="11" type="ORF">Pan216_19340</name>
</gene>
<dbReference type="SUPFAM" id="SSF51735">
    <property type="entry name" value="NAD(P)-binding Rossmann-fold domains"/>
    <property type="match status" value="1"/>
</dbReference>
<evidence type="ECO:0000256" key="6">
    <source>
        <dbReference type="ARBA" id="ARBA00023304"/>
    </source>
</evidence>
<dbReference type="Gene3D" id="3.40.50.720">
    <property type="entry name" value="NAD(P)-binding Rossmann-like Domain"/>
    <property type="match status" value="1"/>
</dbReference>
<sequence length="329" mass="36289">MATVYREADAHPDLLTERTIAIVGFGNQGRAQALNLRDSGAKVIVGNIDDNYRAQAIEDGFEVFSIAEAVEAADVVMLLLPDEIAPEVYTRDIASHLRAGDAISFASGYNVHYEHIVCPEDVDVVLLAPRMIGRGVRDLYLSGDGFFSFVGVHQDASGGARDVMLALASGIGTLRKGAVDVSFQVETELDLFNEQGFGPAFGRVLLTSIDTLIKAGYPKEAVLLEFYLSGEMSYIFQAMAEMGLIEQLDAHSQTSQYGAISRGMRFLGINLKRPMRKILDNIRRGKFAREWNFEQRTGKVRFRLLRALAKRQPIGKIEKEVRKELGIGA</sequence>
<comment type="similarity">
    <text evidence="3 8">Belongs to the ketol-acid reductoisomerase family.</text>
</comment>
<dbReference type="PANTHER" id="PTHR21371:SF1">
    <property type="entry name" value="KETOL-ACID REDUCTOISOMERASE, MITOCHONDRIAL"/>
    <property type="match status" value="1"/>
</dbReference>
<feature type="binding site" evidence="8">
    <location>
        <position position="190"/>
    </location>
    <ligand>
        <name>Mg(2+)</name>
        <dbReference type="ChEBI" id="CHEBI:18420"/>
        <label>1</label>
    </ligand>
</feature>
<keyword evidence="4 8" id="KW-0028">Amino-acid biosynthesis</keyword>
<dbReference type="EMBL" id="CP036279">
    <property type="protein sequence ID" value="QDU61080.1"/>
    <property type="molecule type" value="Genomic_DNA"/>
</dbReference>
<dbReference type="PROSITE" id="PS51850">
    <property type="entry name" value="KARI_N"/>
    <property type="match status" value="1"/>
</dbReference>
<dbReference type="RefSeq" id="WP_145257718.1">
    <property type="nucleotide sequence ID" value="NZ_CP036279.1"/>
</dbReference>
<reference evidence="11 12" key="1">
    <citation type="submission" date="2019-02" db="EMBL/GenBank/DDBJ databases">
        <title>Deep-cultivation of Planctomycetes and their phenomic and genomic characterization uncovers novel biology.</title>
        <authorList>
            <person name="Wiegand S."/>
            <person name="Jogler M."/>
            <person name="Boedeker C."/>
            <person name="Pinto D."/>
            <person name="Vollmers J."/>
            <person name="Rivas-Marin E."/>
            <person name="Kohn T."/>
            <person name="Peeters S.H."/>
            <person name="Heuer A."/>
            <person name="Rast P."/>
            <person name="Oberbeckmann S."/>
            <person name="Bunk B."/>
            <person name="Jeske O."/>
            <person name="Meyerdierks A."/>
            <person name="Storesund J.E."/>
            <person name="Kallscheuer N."/>
            <person name="Luecker S."/>
            <person name="Lage O.M."/>
            <person name="Pohl T."/>
            <person name="Merkel B.J."/>
            <person name="Hornburger P."/>
            <person name="Mueller R.-W."/>
            <person name="Bruemmer F."/>
            <person name="Labrenz M."/>
            <person name="Spormann A.M."/>
            <person name="Op den Camp H."/>
            <person name="Overmann J."/>
            <person name="Amann R."/>
            <person name="Jetten M.S.M."/>
            <person name="Mascher T."/>
            <person name="Medema M.H."/>
            <person name="Devos D.P."/>
            <person name="Kaster A.-K."/>
            <person name="Ovreas L."/>
            <person name="Rohde M."/>
            <person name="Galperin M.Y."/>
            <person name="Jogler C."/>
        </authorList>
    </citation>
    <scope>NUCLEOTIDE SEQUENCE [LARGE SCALE GENOMIC DNA]</scope>
    <source>
        <strain evidence="11 12">Pan216</strain>
    </source>
</reference>
<evidence type="ECO:0000256" key="4">
    <source>
        <dbReference type="ARBA" id="ARBA00022605"/>
    </source>
</evidence>
<evidence type="ECO:0000256" key="5">
    <source>
        <dbReference type="ARBA" id="ARBA00023002"/>
    </source>
</evidence>
<dbReference type="Gene3D" id="6.10.240.10">
    <property type="match status" value="1"/>
</dbReference>
<evidence type="ECO:0000256" key="7">
    <source>
        <dbReference type="NCBIfam" id="TIGR00465"/>
    </source>
</evidence>
<dbReference type="KEGG" id="knv:Pan216_19340"/>
<feature type="binding site" evidence="8">
    <location>
        <position position="190"/>
    </location>
    <ligand>
        <name>Mg(2+)</name>
        <dbReference type="ChEBI" id="CHEBI:18420"/>
        <label>2</label>
    </ligand>
</feature>
<evidence type="ECO:0000259" key="10">
    <source>
        <dbReference type="PROSITE" id="PS51851"/>
    </source>
</evidence>
<name>A0A518B268_9BACT</name>
<dbReference type="InterPro" id="IPR036291">
    <property type="entry name" value="NAD(P)-bd_dom_sf"/>
</dbReference>
<dbReference type="GO" id="GO:0009099">
    <property type="term" value="P:L-valine biosynthetic process"/>
    <property type="evidence" value="ECO:0007669"/>
    <property type="project" value="UniProtKB-UniRule"/>
</dbReference>
<dbReference type="UniPathway" id="UPA00049">
    <property type="reaction ID" value="UER00060"/>
</dbReference>
<dbReference type="InterPro" id="IPR000506">
    <property type="entry name" value="KARI_C"/>
</dbReference>
<dbReference type="InterPro" id="IPR008927">
    <property type="entry name" value="6-PGluconate_DH-like_C_sf"/>
</dbReference>
<evidence type="ECO:0000313" key="11">
    <source>
        <dbReference type="EMBL" id="QDU61080.1"/>
    </source>
</evidence>
<dbReference type="EC" id="1.1.1.86" evidence="7"/>
<keyword evidence="12" id="KW-1185">Reference proteome</keyword>
<dbReference type="InterPro" id="IPR013023">
    <property type="entry name" value="KARI"/>
</dbReference>
<dbReference type="AlphaFoldDB" id="A0A518B268"/>
<dbReference type="GO" id="GO:0009097">
    <property type="term" value="P:isoleucine biosynthetic process"/>
    <property type="evidence" value="ECO:0007669"/>
    <property type="project" value="UniProtKB-UniRule"/>
</dbReference>
<dbReference type="OrthoDB" id="9804088at2"/>
<keyword evidence="8" id="KW-0479">Metal-binding</keyword>
<dbReference type="PROSITE" id="PS51851">
    <property type="entry name" value="KARI_C"/>
    <property type="match status" value="1"/>
</dbReference>
<keyword evidence="11" id="KW-0413">Isomerase</keyword>
<dbReference type="Proteomes" id="UP000317093">
    <property type="component" value="Chromosome"/>
</dbReference>
<feature type="domain" description="KARI C-terminal knotted" evidence="10">
    <location>
        <begin position="182"/>
        <end position="328"/>
    </location>
</feature>
<dbReference type="NCBIfam" id="TIGR00465">
    <property type="entry name" value="ilvC"/>
    <property type="match status" value="1"/>
</dbReference>
<feature type="domain" description="KARI N-terminal Rossmann" evidence="9">
    <location>
        <begin position="1"/>
        <end position="181"/>
    </location>
</feature>
<dbReference type="GO" id="GO:0046872">
    <property type="term" value="F:metal ion binding"/>
    <property type="evidence" value="ECO:0007669"/>
    <property type="project" value="UniProtKB-UniRule"/>
</dbReference>
<evidence type="ECO:0000256" key="1">
    <source>
        <dbReference type="ARBA" id="ARBA00004864"/>
    </source>
</evidence>
<proteinExistence type="inferred from homology"/>
<dbReference type="Pfam" id="PF07991">
    <property type="entry name" value="KARI_N"/>
    <property type="match status" value="1"/>
</dbReference>
<comment type="pathway">
    <text evidence="1">Amino-acid biosynthesis; L-valine biosynthesis; L-valine from pyruvate: step 2/4.</text>
</comment>
<keyword evidence="5 8" id="KW-0560">Oxidoreductase</keyword>
<evidence type="ECO:0000259" key="9">
    <source>
        <dbReference type="PROSITE" id="PS51850"/>
    </source>
</evidence>